<dbReference type="EMBL" id="JBAMMX010000027">
    <property type="protein sequence ID" value="KAK6912587.1"/>
    <property type="molecule type" value="Genomic_DNA"/>
</dbReference>
<name>A0AAN8YTZ7_9MAGN</name>
<evidence type="ECO:0000256" key="4">
    <source>
        <dbReference type="ARBA" id="ARBA00022833"/>
    </source>
</evidence>
<dbReference type="Pfam" id="PF04434">
    <property type="entry name" value="SWIM"/>
    <property type="match status" value="1"/>
</dbReference>
<dbReference type="AlphaFoldDB" id="A0AAN8YTZ7"/>
<keyword evidence="9" id="KW-1185">Reference proteome</keyword>
<dbReference type="PROSITE" id="PS50966">
    <property type="entry name" value="ZF_SWIM"/>
    <property type="match status" value="1"/>
</dbReference>
<dbReference type="InterPro" id="IPR006564">
    <property type="entry name" value="Znf_PMZ"/>
</dbReference>
<evidence type="ECO:0000259" key="7">
    <source>
        <dbReference type="PROSITE" id="PS50966"/>
    </source>
</evidence>
<organism evidence="8 9">
    <name type="scientific">Dillenia turbinata</name>
    <dbReference type="NCBI Taxonomy" id="194707"/>
    <lineage>
        <taxon>Eukaryota</taxon>
        <taxon>Viridiplantae</taxon>
        <taxon>Streptophyta</taxon>
        <taxon>Embryophyta</taxon>
        <taxon>Tracheophyta</taxon>
        <taxon>Spermatophyta</taxon>
        <taxon>Magnoliopsida</taxon>
        <taxon>eudicotyledons</taxon>
        <taxon>Gunneridae</taxon>
        <taxon>Pentapetalae</taxon>
        <taxon>Dilleniales</taxon>
        <taxon>Dilleniaceae</taxon>
        <taxon>Dillenia</taxon>
    </lineage>
</organism>
<dbReference type="GO" id="GO:0005634">
    <property type="term" value="C:nucleus"/>
    <property type="evidence" value="ECO:0007669"/>
    <property type="project" value="UniProtKB-SubCell"/>
</dbReference>
<evidence type="ECO:0000256" key="2">
    <source>
        <dbReference type="ARBA" id="ARBA00022723"/>
    </source>
</evidence>
<evidence type="ECO:0000256" key="3">
    <source>
        <dbReference type="ARBA" id="ARBA00022771"/>
    </source>
</evidence>
<keyword evidence="3 5" id="KW-0863">Zinc-finger</keyword>
<evidence type="ECO:0000256" key="6">
    <source>
        <dbReference type="RuleBase" id="RU367018"/>
    </source>
</evidence>
<dbReference type="InterPro" id="IPR031052">
    <property type="entry name" value="FHY3/FAR1"/>
</dbReference>
<dbReference type="GO" id="GO:0006355">
    <property type="term" value="P:regulation of DNA-templated transcription"/>
    <property type="evidence" value="ECO:0007669"/>
    <property type="project" value="UniProtKB-UniRule"/>
</dbReference>
<dbReference type="Proteomes" id="UP001370490">
    <property type="component" value="Unassembled WGS sequence"/>
</dbReference>
<sequence length="657" mass="76964">MEEVCLNSEPVFNEDDEFEVEEEGTLVTHSDEIWETQFKDAPRPTIAYGFYNCHAKEQGFGIRVSNSWFRSKRKEHYKAKLSCSSAGFKKETEANHPRPETRTACLAMIVIRFVDSERWRILVLKSTILKVTQEYDSCSQKSTRASTYYGSIYNQVVSKCCCYGQSNGCSNFDERERESILLITLSTWSSEKEMHKLSINTSMKLTNPNFFYLMDLDDEGRLRNVFWADPRSRDAYRYFSDTVAIDATSLSNKFELPLVLFVGVNHHGQAVLLGCGFIGQETVEHFRLYWTGNSKAFCLDFRSWLTCMHWLPPQIIITDQCNQFLPRSSSLFLLVVYHTKSSRKVGRIAGYEAIKKQLCKAVYESQKIAEFETSWYEMIKCHGLGDNKWLQMLYEVRQTWVPVYLEDISFAGMIPIKENEMLNAFFGHVHKHTSFKELVGKYDLALQRKHLKEAMADLESKTTTLELKTRCNFELQLSMIYTKEIFKKFQCEVEGMYSWFNTRQVNVNGLIITYKGRIEADGSEEEVKYFEVLYETSQVDSRCICSLFNFKGYLCRHALNVLNYNRVEEIPARNTLPRWSKDFKCRFPLDHALHNVDVNSPMYWYDTLYKHAIRVVEEGTQSEEHYKLALQRVQELLKFSPLEDDLMQLYYRRFTSM</sequence>
<reference evidence="8 9" key="1">
    <citation type="submission" date="2023-12" db="EMBL/GenBank/DDBJ databases">
        <title>A high-quality genome assembly for Dillenia turbinata (Dilleniales).</title>
        <authorList>
            <person name="Chanderbali A."/>
        </authorList>
    </citation>
    <scope>NUCLEOTIDE SEQUENCE [LARGE SCALE GENOMIC DNA]</scope>
    <source>
        <strain evidence="8">LSX21</strain>
        <tissue evidence="8">Leaf</tissue>
    </source>
</reference>
<keyword evidence="4 6" id="KW-0862">Zinc</keyword>
<proteinExistence type="inferred from homology"/>
<comment type="similarity">
    <text evidence="1 6">Belongs to the FHY3/FAR1 family.</text>
</comment>
<gene>
    <name evidence="8" type="ORF">RJ641_022188</name>
</gene>
<comment type="subcellular location">
    <subcellularLocation>
        <location evidence="6">Nucleus</location>
    </subcellularLocation>
</comment>
<dbReference type="GO" id="GO:0008270">
    <property type="term" value="F:zinc ion binding"/>
    <property type="evidence" value="ECO:0007669"/>
    <property type="project" value="UniProtKB-UniRule"/>
</dbReference>
<evidence type="ECO:0000313" key="8">
    <source>
        <dbReference type="EMBL" id="KAK6912587.1"/>
    </source>
</evidence>
<evidence type="ECO:0000313" key="9">
    <source>
        <dbReference type="Proteomes" id="UP001370490"/>
    </source>
</evidence>
<evidence type="ECO:0000256" key="5">
    <source>
        <dbReference type="PROSITE-ProRule" id="PRU00325"/>
    </source>
</evidence>
<dbReference type="PANTHER" id="PTHR31669:SF88">
    <property type="entry name" value="PROTEIN FAR1-RELATED SEQUENCE"/>
    <property type="match status" value="1"/>
</dbReference>
<protein>
    <recommendedName>
        <fullName evidence="6">Protein FAR1-RELATED SEQUENCE</fullName>
    </recommendedName>
</protein>
<comment type="function">
    <text evidence="6">Putative transcription activator involved in regulating light control of development.</text>
</comment>
<comment type="caution">
    <text evidence="8">The sequence shown here is derived from an EMBL/GenBank/DDBJ whole genome shotgun (WGS) entry which is preliminary data.</text>
</comment>
<keyword evidence="6" id="KW-0539">Nucleus</keyword>
<dbReference type="PANTHER" id="PTHR31669">
    <property type="entry name" value="PROTEIN FAR1-RELATED SEQUENCE 10-RELATED"/>
    <property type="match status" value="1"/>
</dbReference>
<feature type="domain" description="SWIM-type" evidence="7">
    <location>
        <begin position="530"/>
        <end position="566"/>
    </location>
</feature>
<dbReference type="InterPro" id="IPR007527">
    <property type="entry name" value="Znf_SWIM"/>
</dbReference>
<accession>A0AAN8YTZ7</accession>
<dbReference type="InterPro" id="IPR018289">
    <property type="entry name" value="MULE_transposase_dom"/>
</dbReference>
<dbReference type="Pfam" id="PF03101">
    <property type="entry name" value="FAR1"/>
    <property type="match status" value="1"/>
</dbReference>
<evidence type="ECO:0000256" key="1">
    <source>
        <dbReference type="ARBA" id="ARBA00005889"/>
    </source>
</evidence>
<dbReference type="Pfam" id="PF10551">
    <property type="entry name" value="MULE"/>
    <property type="match status" value="1"/>
</dbReference>
<keyword evidence="2 6" id="KW-0479">Metal-binding</keyword>
<dbReference type="InterPro" id="IPR004330">
    <property type="entry name" value="FAR1_DNA_bnd_dom"/>
</dbReference>
<dbReference type="SMART" id="SM00575">
    <property type="entry name" value="ZnF_PMZ"/>
    <property type="match status" value="1"/>
</dbReference>